<keyword evidence="23" id="KW-1185">Reference proteome</keyword>
<dbReference type="Pfam" id="PF01565">
    <property type="entry name" value="FAD_binding_4"/>
    <property type="match status" value="1"/>
</dbReference>
<evidence type="ECO:0000256" key="14">
    <source>
        <dbReference type="ARBA" id="ARBA00022984"/>
    </source>
</evidence>
<dbReference type="GO" id="GO:0008360">
    <property type="term" value="P:regulation of cell shape"/>
    <property type="evidence" value="ECO:0007669"/>
    <property type="project" value="UniProtKB-KW"/>
</dbReference>
<dbReference type="GO" id="GO:0071949">
    <property type="term" value="F:FAD binding"/>
    <property type="evidence" value="ECO:0007669"/>
    <property type="project" value="InterPro"/>
</dbReference>
<dbReference type="GO" id="GO:0071555">
    <property type="term" value="P:cell wall organization"/>
    <property type="evidence" value="ECO:0007669"/>
    <property type="project" value="UniProtKB-KW"/>
</dbReference>
<dbReference type="Gene3D" id="3.30.465.10">
    <property type="match status" value="1"/>
</dbReference>
<dbReference type="GO" id="GO:0008762">
    <property type="term" value="F:UDP-N-acetylmuramate dehydrogenase activity"/>
    <property type="evidence" value="ECO:0007669"/>
    <property type="project" value="UniProtKB-UniRule"/>
</dbReference>
<evidence type="ECO:0000256" key="15">
    <source>
        <dbReference type="ARBA" id="ARBA00023002"/>
    </source>
</evidence>
<dbReference type="GO" id="GO:0051301">
    <property type="term" value="P:cell division"/>
    <property type="evidence" value="ECO:0007669"/>
    <property type="project" value="UniProtKB-KW"/>
</dbReference>
<comment type="catalytic activity">
    <reaction evidence="19 20">
        <text>UDP-N-acetyl-alpha-D-muramate + NADP(+) = UDP-N-acetyl-3-O-(1-carboxyvinyl)-alpha-D-glucosamine + NADPH + H(+)</text>
        <dbReference type="Rhea" id="RHEA:12248"/>
        <dbReference type="ChEBI" id="CHEBI:15378"/>
        <dbReference type="ChEBI" id="CHEBI:57783"/>
        <dbReference type="ChEBI" id="CHEBI:58349"/>
        <dbReference type="ChEBI" id="CHEBI:68483"/>
        <dbReference type="ChEBI" id="CHEBI:70757"/>
        <dbReference type="EC" id="1.3.1.98"/>
    </reaction>
</comment>
<evidence type="ECO:0000256" key="7">
    <source>
        <dbReference type="ARBA" id="ARBA00015188"/>
    </source>
</evidence>
<dbReference type="Gene3D" id="3.30.43.10">
    <property type="entry name" value="Uridine Diphospho-n-acetylenolpyruvylglucosamine Reductase, domain 2"/>
    <property type="match status" value="1"/>
</dbReference>
<gene>
    <name evidence="20" type="primary">murB</name>
    <name evidence="22" type="ORF">CWI70_00015</name>
</gene>
<evidence type="ECO:0000256" key="2">
    <source>
        <dbReference type="ARBA" id="ARBA00003921"/>
    </source>
</evidence>
<keyword evidence="15 20" id="KW-0560">Oxidoreductase</keyword>
<keyword evidence="11 20" id="KW-0274">FAD</keyword>
<comment type="pathway">
    <text evidence="4 20">Cell wall biogenesis; peptidoglycan biosynthesis.</text>
</comment>
<dbReference type="AlphaFoldDB" id="A0A432Y2P9"/>
<dbReference type="HAMAP" id="MF_00037">
    <property type="entry name" value="MurB"/>
    <property type="match status" value="1"/>
</dbReference>
<dbReference type="OrthoDB" id="9804753at2"/>
<evidence type="ECO:0000256" key="6">
    <source>
        <dbReference type="ARBA" id="ARBA00012518"/>
    </source>
</evidence>
<feature type="active site" description="Proton donor" evidence="20">
    <location>
        <position position="225"/>
    </location>
</feature>
<dbReference type="Gene3D" id="3.90.78.10">
    <property type="entry name" value="UDP-N-acetylenolpyruvoylglucosamine reductase, C-terminal domain"/>
    <property type="match status" value="1"/>
</dbReference>
<keyword evidence="14 20" id="KW-0573">Peptidoglycan synthesis</keyword>
<feature type="active site" evidence="20">
    <location>
        <position position="157"/>
    </location>
</feature>
<dbReference type="InterPro" id="IPR016166">
    <property type="entry name" value="FAD-bd_PCMH"/>
</dbReference>
<keyword evidence="8 20" id="KW-0963">Cytoplasm</keyword>
<dbReference type="Proteomes" id="UP000287649">
    <property type="component" value="Unassembled WGS sequence"/>
</dbReference>
<evidence type="ECO:0000256" key="16">
    <source>
        <dbReference type="ARBA" id="ARBA00023306"/>
    </source>
</evidence>
<dbReference type="PROSITE" id="PS51387">
    <property type="entry name" value="FAD_PCMH"/>
    <property type="match status" value="1"/>
</dbReference>
<dbReference type="PANTHER" id="PTHR21071">
    <property type="entry name" value="UDP-N-ACETYLENOLPYRUVOYLGLUCOSAMINE REDUCTASE"/>
    <property type="match status" value="1"/>
</dbReference>
<evidence type="ECO:0000256" key="20">
    <source>
        <dbReference type="HAMAP-Rule" id="MF_00037"/>
    </source>
</evidence>
<keyword evidence="17 20" id="KW-0961">Cell wall biogenesis/degradation</keyword>
<keyword evidence="13 20" id="KW-0133">Cell shape</keyword>
<keyword evidence="9 20" id="KW-0132">Cell division</keyword>
<evidence type="ECO:0000256" key="10">
    <source>
        <dbReference type="ARBA" id="ARBA00022630"/>
    </source>
</evidence>
<name>A0A432Y2P9_9GAMM</name>
<reference evidence="23" key="1">
    <citation type="journal article" date="2018" name="Front. Microbiol.">
        <title>Genome-Based Analysis Reveals the Taxonomy and Diversity of the Family Idiomarinaceae.</title>
        <authorList>
            <person name="Liu Y."/>
            <person name="Lai Q."/>
            <person name="Shao Z."/>
        </authorList>
    </citation>
    <scope>NUCLEOTIDE SEQUENCE [LARGE SCALE GENOMIC DNA]</scope>
    <source>
        <strain evidence="23">PO-M2</strain>
    </source>
</reference>
<dbReference type="InterPro" id="IPR006094">
    <property type="entry name" value="Oxid_FAD_bind_N"/>
</dbReference>
<dbReference type="InterPro" id="IPR016169">
    <property type="entry name" value="FAD-bd_PCMH_sub2"/>
</dbReference>
<evidence type="ECO:0000256" key="11">
    <source>
        <dbReference type="ARBA" id="ARBA00022827"/>
    </source>
</evidence>
<dbReference type="EMBL" id="PIPX01000001">
    <property type="protein sequence ID" value="RUO55217.1"/>
    <property type="molecule type" value="Genomic_DNA"/>
</dbReference>
<protein>
    <recommendedName>
        <fullName evidence="7 20">UDP-N-acetylenolpyruvoylglucosamine reductase</fullName>
        <ecNumber evidence="6 20">1.3.1.98</ecNumber>
    </recommendedName>
    <alternativeName>
        <fullName evidence="18 20">UDP-N-acetylmuramate dehydrogenase</fullName>
    </alternativeName>
</protein>
<evidence type="ECO:0000256" key="1">
    <source>
        <dbReference type="ARBA" id="ARBA00001974"/>
    </source>
</evidence>
<dbReference type="SUPFAM" id="SSF56176">
    <property type="entry name" value="FAD-binding/transporter-associated domain-like"/>
    <property type="match status" value="1"/>
</dbReference>
<dbReference type="GO" id="GO:0009252">
    <property type="term" value="P:peptidoglycan biosynthetic process"/>
    <property type="evidence" value="ECO:0007669"/>
    <property type="project" value="UniProtKB-UniRule"/>
</dbReference>
<evidence type="ECO:0000256" key="13">
    <source>
        <dbReference type="ARBA" id="ARBA00022960"/>
    </source>
</evidence>
<dbReference type="SUPFAM" id="SSF56194">
    <property type="entry name" value="Uridine diphospho-N-Acetylenolpyruvylglucosamine reductase, MurB, C-terminal domain"/>
    <property type="match status" value="1"/>
</dbReference>
<evidence type="ECO:0000256" key="12">
    <source>
        <dbReference type="ARBA" id="ARBA00022857"/>
    </source>
</evidence>
<comment type="function">
    <text evidence="2 20">Cell wall formation.</text>
</comment>
<comment type="similarity">
    <text evidence="5 20">Belongs to the MurB family.</text>
</comment>
<comment type="cofactor">
    <cofactor evidence="1 20">
        <name>FAD</name>
        <dbReference type="ChEBI" id="CHEBI:57692"/>
    </cofactor>
</comment>
<evidence type="ECO:0000256" key="18">
    <source>
        <dbReference type="ARBA" id="ARBA00031026"/>
    </source>
</evidence>
<dbReference type="InterPro" id="IPR036318">
    <property type="entry name" value="FAD-bd_PCMH-like_sf"/>
</dbReference>
<evidence type="ECO:0000256" key="9">
    <source>
        <dbReference type="ARBA" id="ARBA00022618"/>
    </source>
</evidence>
<dbReference type="NCBIfam" id="NF000755">
    <property type="entry name" value="PRK00046.1"/>
    <property type="match status" value="1"/>
</dbReference>
<feature type="domain" description="FAD-binding PCMH-type" evidence="21">
    <location>
        <begin position="8"/>
        <end position="180"/>
    </location>
</feature>
<evidence type="ECO:0000256" key="8">
    <source>
        <dbReference type="ARBA" id="ARBA00022490"/>
    </source>
</evidence>
<evidence type="ECO:0000313" key="22">
    <source>
        <dbReference type="EMBL" id="RUO55217.1"/>
    </source>
</evidence>
<dbReference type="UniPathway" id="UPA00219"/>
<evidence type="ECO:0000256" key="19">
    <source>
        <dbReference type="ARBA" id="ARBA00048914"/>
    </source>
</evidence>
<comment type="caution">
    <text evidence="22">The sequence shown here is derived from an EMBL/GenBank/DDBJ whole genome shotgun (WGS) entry which is preliminary data.</text>
</comment>
<evidence type="ECO:0000256" key="3">
    <source>
        <dbReference type="ARBA" id="ARBA00004496"/>
    </source>
</evidence>
<dbReference type="RefSeq" id="WP_126769430.1">
    <property type="nucleotide sequence ID" value="NZ_PIPX01000001.1"/>
</dbReference>
<feature type="active site" evidence="20">
    <location>
        <position position="321"/>
    </location>
</feature>
<dbReference type="NCBIfam" id="TIGR00179">
    <property type="entry name" value="murB"/>
    <property type="match status" value="1"/>
</dbReference>
<keyword evidence="16 20" id="KW-0131">Cell cycle</keyword>
<dbReference type="GO" id="GO:0005829">
    <property type="term" value="C:cytosol"/>
    <property type="evidence" value="ECO:0007669"/>
    <property type="project" value="TreeGrafter"/>
</dbReference>
<organism evidence="22 23">
    <name type="scientific">Pseudidiomarina homiensis</name>
    <dbReference type="NCBI Taxonomy" id="364198"/>
    <lineage>
        <taxon>Bacteria</taxon>
        <taxon>Pseudomonadati</taxon>
        <taxon>Pseudomonadota</taxon>
        <taxon>Gammaproteobacteria</taxon>
        <taxon>Alteromonadales</taxon>
        <taxon>Idiomarinaceae</taxon>
        <taxon>Pseudidiomarina</taxon>
    </lineage>
</organism>
<keyword evidence="10 20" id="KW-0285">Flavoprotein</keyword>
<evidence type="ECO:0000256" key="17">
    <source>
        <dbReference type="ARBA" id="ARBA00023316"/>
    </source>
</evidence>
<dbReference type="Pfam" id="PF02873">
    <property type="entry name" value="MurB_C"/>
    <property type="match status" value="1"/>
</dbReference>
<evidence type="ECO:0000256" key="4">
    <source>
        <dbReference type="ARBA" id="ARBA00004752"/>
    </source>
</evidence>
<dbReference type="InterPro" id="IPR016167">
    <property type="entry name" value="FAD-bd_PCMH_sub1"/>
</dbReference>
<evidence type="ECO:0000259" key="21">
    <source>
        <dbReference type="PROSITE" id="PS51387"/>
    </source>
</evidence>
<dbReference type="InterPro" id="IPR011601">
    <property type="entry name" value="MurB_C"/>
</dbReference>
<keyword evidence="12 20" id="KW-0521">NADP</keyword>
<dbReference type="EC" id="1.3.1.98" evidence="6 20"/>
<dbReference type="InterPro" id="IPR036635">
    <property type="entry name" value="MurB_C_sf"/>
</dbReference>
<evidence type="ECO:0000256" key="5">
    <source>
        <dbReference type="ARBA" id="ARBA00010485"/>
    </source>
</evidence>
<evidence type="ECO:0000313" key="23">
    <source>
        <dbReference type="Proteomes" id="UP000287649"/>
    </source>
</evidence>
<accession>A0A432Y2P9</accession>
<sequence>MTMHQNSISLKSLHTFQLPYSASEVITIQKAEELEEIEGNYLVLGEGSNTIFTCDFARPVLRIALQHINVTETDDSFRLRIGAGVNWHQLVIYTLKHNMPGLENLALIPGSVGAAPVQNIGAYGVEVGEFIENVTAWDRIKRTWRVFDRDACAFAYRDSIFKRKPDQFVITEVSLTLPKEWQPQLSYGALAHVGKDASANEIMAAVIAVRNSKLPNPHEIPNAGSFFKNPEVTLKKFKSIQQRHPDVAHYQLANGNIKLAAGWLIDQLGLKGFQCGGAAVHRQQALVLINCEDADGDDVLTLARHVQQKVAAEFQVSLEPEVRLMNEQGLIEL</sequence>
<proteinExistence type="inferred from homology"/>
<dbReference type="InterPro" id="IPR003170">
    <property type="entry name" value="MurB"/>
</dbReference>
<dbReference type="PANTHER" id="PTHR21071:SF4">
    <property type="entry name" value="UDP-N-ACETYLENOLPYRUVOYLGLUCOSAMINE REDUCTASE"/>
    <property type="match status" value="1"/>
</dbReference>
<comment type="subcellular location">
    <subcellularLocation>
        <location evidence="3 20">Cytoplasm</location>
    </subcellularLocation>
</comment>